<organism evidence="1 2">
    <name type="scientific">Coniosporium apollinis (strain CBS 100218)</name>
    <name type="common">Rock-inhabiting black yeast</name>
    <dbReference type="NCBI Taxonomy" id="1168221"/>
    <lineage>
        <taxon>Eukaryota</taxon>
        <taxon>Fungi</taxon>
        <taxon>Dikarya</taxon>
        <taxon>Ascomycota</taxon>
        <taxon>Pezizomycotina</taxon>
        <taxon>Dothideomycetes</taxon>
        <taxon>Dothideomycetes incertae sedis</taxon>
        <taxon>Coniosporium</taxon>
    </lineage>
</organism>
<evidence type="ECO:0000313" key="1">
    <source>
        <dbReference type="EMBL" id="EON67474.1"/>
    </source>
</evidence>
<gene>
    <name evidence="1" type="ORF">W97_06728</name>
</gene>
<evidence type="ECO:0000313" key="2">
    <source>
        <dbReference type="Proteomes" id="UP000016924"/>
    </source>
</evidence>
<reference evidence="2" key="1">
    <citation type="submission" date="2012-06" db="EMBL/GenBank/DDBJ databases">
        <title>The genome sequence of Coniosporium apollinis CBS 100218.</title>
        <authorList>
            <consortium name="The Broad Institute Genome Sequencing Platform"/>
            <person name="Cuomo C."/>
            <person name="Gorbushina A."/>
            <person name="Noack S."/>
            <person name="Walker B."/>
            <person name="Young S.K."/>
            <person name="Zeng Q."/>
            <person name="Gargeya S."/>
            <person name="Fitzgerald M."/>
            <person name="Haas B."/>
            <person name="Abouelleil A."/>
            <person name="Alvarado L."/>
            <person name="Arachchi H.M."/>
            <person name="Berlin A.M."/>
            <person name="Chapman S.B."/>
            <person name="Goldberg J."/>
            <person name="Griggs A."/>
            <person name="Gujja S."/>
            <person name="Hansen M."/>
            <person name="Howarth C."/>
            <person name="Imamovic A."/>
            <person name="Larimer J."/>
            <person name="McCowan C."/>
            <person name="Montmayeur A."/>
            <person name="Murphy C."/>
            <person name="Neiman D."/>
            <person name="Pearson M."/>
            <person name="Priest M."/>
            <person name="Roberts A."/>
            <person name="Saif S."/>
            <person name="Shea T."/>
            <person name="Sisk P."/>
            <person name="Sykes S."/>
            <person name="Wortman J."/>
            <person name="Nusbaum C."/>
            <person name="Birren B."/>
        </authorList>
    </citation>
    <scope>NUCLEOTIDE SEQUENCE [LARGE SCALE GENOMIC DNA]</scope>
    <source>
        <strain evidence="2">CBS 100218</strain>
    </source>
</reference>
<protein>
    <submittedName>
        <fullName evidence="1">Uncharacterized protein</fullName>
    </submittedName>
</protein>
<dbReference type="RefSeq" id="XP_007782791.1">
    <property type="nucleotide sequence ID" value="XM_007784601.1"/>
</dbReference>
<keyword evidence="2" id="KW-1185">Reference proteome</keyword>
<dbReference type="GeneID" id="19904039"/>
<dbReference type="EMBL" id="JH767587">
    <property type="protein sequence ID" value="EON67474.1"/>
    <property type="molecule type" value="Genomic_DNA"/>
</dbReference>
<dbReference type="HOGENOM" id="CLU_2722124_0_0_1"/>
<accession>R7Z099</accession>
<sequence length="72" mass="8489">MENNIAIIRRYIAILQERKAHDPERGLKRATESVERLGMEFRMLAFRTSRLDTLYNDAKHENKAKDERVSQG</sequence>
<name>R7Z099_CONA1</name>
<dbReference type="Proteomes" id="UP000016924">
    <property type="component" value="Unassembled WGS sequence"/>
</dbReference>
<proteinExistence type="predicted"/>
<dbReference type="AlphaFoldDB" id="R7Z099"/>